<accession>A0A4Q9Q3G0</accession>
<reference evidence="1 2" key="1">
    <citation type="submission" date="2019-01" db="EMBL/GenBank/DDBJ databases">
        <title>Draft genome sequences of three monokaryotic isolates of the white-rot basidiomycete fungus Dichomitus squalens.</title>
        <authorList>
            <consortium name="DOE Joint Genome Institute"/>
            <person name="Lopez S.C."/>
            <person name="Andreopoulos B."/>
            <person name="Pangilinan J."/>
            <person name="Lipzen A."/>
            <person name="Riley R."/>
            <person name="Ahrendt S."/>
            <person name="Ng V."/>
            <person name="Barry K."/>
            <person name="Daum C."/>
            <person name="Grigoriev I.V."/>
            <person name="Hilden K.S."/>
            <person name="Makela M.R."/>
            <person name="de Vries R.P."/>
        </authorList>
    </citation>
    <scope>NUCLEOTIDE SEQUENCE [LARGE SCALE GENOMIC DNA]</scope>
    <source>
        <strain evidence="1 2">CBS 464.89</strain>
    </source>
</reference>
<evidence type="ECO:0000313" key="2">
    <source>
        <dbReference type="Proteomes" id="UP000292082"/>
    </source>
</evidence>
<keyword evidence="2" id="KW-1185">Reference proteome</keyword>
<protein>
    <submittedName>
        <fullName evidence="1">Uncharacterized protein</fullName>
    </submittedName>
</protein>
<name>A0A4Q9Q3G0_9APHY</name>
<sequence>MLFIRSSATSKWLYPSSGRYLEVWQMVVVLSMWVKSSCRHAHPPPQAYFVSPSRLSAPCLRLTTMTSQFGSVLRTYTVFT</sequence>
<proteinExistence type="predicted"/>
<dbReference type="Proteomes" id="UP000292082">
    <property type="component" value="Unassembled WGS sequence"/>
</dbReference>
<gene>
    <name evidence="1" type="ORF">BD310DRAFT_920251</name>
</gene>
<organism evidence="1 2">
    <name type="scientific">Dichomitus squalens</name>
    <dbReference type="NCBI Taxonomy" id="114155"/>
    <lineage>
        <taxon>Eukaryota</taxon>
        <taxon>Fungi</taxon>
        <taxon>Dikarya</taxon>
        <taxon>Basidiomycota</taxon>
        <taxon>Agaricomycotina</taxon>
        <taxon>Agaricomycetes</taxon>
        <taxon>Polyporales</taxon>
        <taxon>Polyporaceae</taxon>
        <taxon>Dichomitus</taxon>
    </lineage>
</organism>
<dbReference type="EMBL" id="ML145097">
    <property type="protein sequence ID" value="TBU61561.1"/>
    <property type="molecule type" value="Genomic_DNA"/>
</dbReference>
<evidence type="ECO:0000313" key="1">
    <source>
        <dbReference type="EMBL" id="TBU61561.1"/>
    </source>
</evidence>
<dbReference type="AlphaFoldDB" id="A0A4Q9Q3G0"/>